<dbReference type="InterPro" id="IPR033870">
    <property type="entry name" value="FatB"/>
</dbReference>
<dbReference type="PROSITE" id="PS50983">
    <property type="entry name" value="FE_B12_PBP"/>
    <property type="match status" value="1"/>
</dbReference>
<feature type="region of interest" description="Disordered" evidence="5">
    <location>
        <begin position="17"/>
        <end position="41"/>
    </location>
</feature>
<keyword evidence="4 6" id="KW-0732">Signal</keyword>
<feature type="domain" description="Fe/B12 periplasmic-binding" evidence="7">
    <location>
        <begin position="64"/>
        <end position="323"/>
    </location>
</feature>
<name>A0ABT2UQC2_9BACL</name>
<dbReference type="SUPFAM" id="SSF53807">
    <property type="entry name" value="Helical backbone' metal receptor"/>
    <property type="match status" value="1"/>
</dbReference>
<evidence type="ECO:0000256" key="4">
    <source>
        <dbReference type="ARBA" id="ARBA00022729"/>
    </source>
</evidence>
<feature type="compositionally biased region" description="Low complexity" evidence="5">
    <location>
        <begin position="19"/>
        <end position="41"/>
    </location>
</feature>
<feature type="chain" id="PRO_5045131455" evidence="6">
    <location>
        <begin position="21"/>
        <end position="323"/>
    </location>
</feature>
<dbReference type="Proteomes" id="UP001652445">
    <property type="component" value="Unassembled WGS sequence"/>
</dbReference>
<evidence type="ECO:0000256" key="3">
    <source>
        <dbReference type="ARBA" id="ARBA00022448"/>
    </source>
</evidence>
<evidence type="ECO:0000256" key="6">
    <source>
        <dbReference type="SAM" id="SignalP"/>
    </source>
</evidence>
<dbReference type="PANTHER" id="PTHR30532">
    <property type="entry name" value="IRON III DICITRATE-BINDING PERIPLASMIC PROTEIN"/>
    <property type="match status" value="1"/>
</dbReference>
<feature type="signal peptide" evidence="6">
    <location>
        <begin position="1"/>
        <end position="20"/>
    </location>
</feature>
<evidence type="ECO:0000256" key="5">
    <source>
        <dbReference type="SAM" id="MobiDB-lite"/>
    </source>
</evidence>
<evidence type="ECO:0000259" key="7">
    <source>
        <dbReference type="PROSITE" id="PS50983"/>
    </source>
</evidence>
<evidence type="ECO:0000256" key="1">
    <source>
        <dbReference type="ARBA" id="ARBA00004196"/>
    </source>
</evidence>
<dbReference type="CDD" id="cd01140">
    <property type="entry name" value="FatB"/>
    <property type="match status" value="1"/>
</dbReference>
<evidence type="ECO:0000313" key="8">
    <source>
        <dbReference type="EMBL" id="MCU6796853.1"/>
    </source>
</evidence>
<evidence type="ECO:0000313" key="9">
    <source>
        <dbReference type="Proteomes" id="UP001652445"/>
    </source>
</evidence>
<gene>
    <name evidence="8" type="ORF">OB236_32480</name>
</gene>
<comment type="caution">
    <text evidence="8">The sequence shown here is derived from an EMBL/GenBank/DDBJ whole genome shotgun (WGS) entry which is preliminary data.</text>
</comment>
<dbReference type="PANTHER" id="PTHR30532:SF28">
    <property type="entry name" value="PETROBACTIN-BINDING PROTEIN YCLQ"/>
    <property type="match status" value="1"/>
</dbReference>
<keyword evidence="3" id="KW-0813">Transport</keyword>
<organism evidence="8 9">
    <name type="scientific">Paenibacillus baimaensis</name>
    <dbReference type="NCBI Taxonomy" id="2982185"/>
    <lineage>
        <taxon>Bacteria</taxon>
        <taxon>Bacillati</taxon>
        <taxon>Bacillota</taxon>
        <taxon>Bacilli</taxon>
        <taxon>Bacillales</taxon>
        <taxon>Paenibacillaceae</taxon>
        <taxon>Paenibacillus</taxon>
    </lineage>
</organism>
<evidence type="ECO:0000256" key="2">
    <source>
        <dbReference type="ARBA" id="ARBA00008814"/>
    </source>
</evidence>
<reference evidence="8 9" key="1">
    <citation type="submission" date="2022-09" db="EMBL/GenBank/DDBJ databases">
        <authorList>
            <person name="Han X.L."/>
            <person name="Wang Q."/>
            <person name="Lu T."/>
        </authorList>
    </citation>
    <scope>NUCLEOTIDE SEQUENCE [LARGE SCALE GENOMIC DNA]</scope>
    <source>
        <strain evidence="8 9">WQ 127069</strain>
    </source>
</reference>
<dbReference type="EMBL" id="JAOQIO010000110">
    <property type="protein sequence ID" value="MCU6796853.1"/>
    <property type="molecule type" value="Genomic_DNA"/>
</dbReference>
<dbReference type="Pfam" id="PF01497">
    <property type="entry name" value="Peripla_BP_2"/>
    <property type="match status" value="1"/>
</dbReference>
<comment type="similarity">
    <text evidence="2">Belongs to the bacterial solute-binding protein 8 family.</text>
</comment>
<sequence length="323" mass="34426">MLIIVLVAAACGSTASNETAKAPAATTPAPAASTPAPAAAPAAPTELTIKHQLGETKVKTNPKKVVVFDYGMLDTLDKLGIEVTGVAQSSLPPYLAKYKDAKYKNIGTLQEPDFEKINAMSPDLILISGRQNASYAELSKIAPTVFVGVDAKRYMDSFTENSKIIGKLFGKEAAVDAELAKINESIKKVNAKAAGDNKKALITLVSGGKVTAYGPGSRFGIIHDVLNVVPAEKNIEVSTHGQSISFEYIVEKNPDYLFVVDRETAVGESKTTAKQVIENELVKKTNAFKNGNIIYLDPNYWYLSGGGLISTAAMIDEVDKGLK</sequence>
<dbReference type="Gene3D" id="3.40.50.1980">
    <property type="entry name" value="Nitrogenase molybdenum iron protein domain"/>
    <property type="match status" value="2"/>
</dbReference>
<protein>
    <submittedName>
        <fullName evidence="8">Siderophore ABC transporter substrate-binding protein</fullName>
    </submittedName>
</protein>
<comment type="subcellular location">
    <subcellularLocation>
        <location evidence="1">Cell envelope</location>
    </subcellularLocation>
</comment>
<proteinExistence type="inferred from homology"/>
<dbReference type="InterPro" id="IPR051313">
    <property type="entry name" value="Bact_iron-sidero_bind"/>
</dbReference>
<accession>A0ABT2UQC2</accession>
<keyword evidence="9" id="KW-1185">Reference proteome</keyword>
<dbReference type="InterPro" id="IPR002491">
    <property type="entry name" value="ABC_transptr_periplasmic_BD"/>
</dbReference>